<dbReference type="PANTHER" id="PTHR32134">
    <property type="entry name" value="FNIP REPEAT-CONTAINING PROTEIN"/>
    <property type="match status" value="1"/>
</dbReference>
<organism evidence="2">
    <name type="scientific">Bandra megavirus</name>
    <dbReference type="NCBI Taxonomy" id="2071566"/>
    <lineage>
        <taxon>Viruses</taxon>
        <taxon>Varidnaviria</taxon>
        <taxon>Bamfordvirae</taxon>
        <taxon>Nucleocytoviricota</taxon>
        <taxon>Megaviricetes</taxon>
        <taxon>Imitervirales</taxon>
        <taxon>Mimiviridae</taxon>
        <taxon>Megamimivirinae</taxon>
        <taxon>Megavirus</taxon>
    </lineage>
</organism>
<proteinExistence type="predicted"/>
<evidence type="ECO:0000256" key="1">
    <source>
        <dbReference type="ARBA" id="ARBA00022737"/>
    </source>
</evidence>
<dbReference type="InterPro" id="IPR008615">
    <property type="entry name" value="FNIP"/>
</dbReference>
<feature type="non-terminal residue" evidence="2">
    <location>
        <position position="170"/>
    </location>
</feature>
<dbReference type="CDD" id="cd09917">
    <property type="entry name" value="F-box_SF"/>
    <property type="match status" value="1"/>
</dbReference>
<dbReference type="InterPro" id="IPR051251">
    <property type="entry name" value="STK_FNIP-Repeat"/>
</dbReference>
<reference evidence="2" key="1">
    <citation type="submission" date="2018-01" db="EMBL/GenBank/DDBJ databases">
        <title>Draft genome sequence of Bandra megavirus.</title>
        <authorList>
            <person name="Chatterjee A."/>
            <person name="Yadav R."/>
            <person name="Kondabagil K."/>
        </authorList>
    </citation>
    <scope>NUCLEOTIDE SEQUENCE</scope>
    <source>
        <strain evidence="2">KK-1</strain>
    </source>
</reference>
<dbReference type="PANTHER" id="PTHR32134:SF92">
    <property type="entry name" value="FNIP REPEAT-CONTAINING PROTEIN"/>
    <property type="match status" value="1"/>
</dbReference>
<name>A0A2K9V8N7_9VIRU</name>
<protein>
    <submittedName>
        <fullName evidence="2">F-box and FNIP repeat-containing protein</fullName>
    </submittedName>
</protein>
<dbReference type="EMBL" id="MG779352">
    <property type="protein sequence ID" value="AUV58578.1"/>
    <property type="molecule type" value="Genomic_DNA"/>
</dbReference>
<keyword evidence="1" id="KW-0677">Repeat</keyword>
<evidence type="ECO:0000313" key="2">
    <source>
        <dbReference type="EMBL" id="AUV58578.1"/>
    </source>
</evidence>
<accession>A0A2K9V8N7</accession>
<sequence>MSITDILNTDVILCILEYLKDDEKMNFMMTCREYYQLKNYINYTSLYEYNNVKNLPMNNRFKRLIYRGQISNKNEDIIEYIVEDLDEIIPTSVTHLTFGDDFNQDITDCIPDNITHLTFGYNFNKNIKGCVPNSVIYLKFGSKFNQNIKGCVPNSVTHLTFGSEFNRDVK</sequence>
<dbReference type="Pfam" id="PF05725">
    <property type="entry name" value="FNIP"/>
    <property type="match status" value="2"/>
</dbReference>